<dbReference type="InterPro" id="IPR001763">
    <property type="entry name" value="Rhodanese-like_dom"/>
</dbReference>
<dbReference type="InterPro" id="IPR036388">
    <property type="entry name" value="WH-like_DNA-bd_sf"/>
</dbReference>
<name>A0ABW4PYK8_9MICO</name>
<dbReference type="Pfam" id="PF25212">
    <property type="entry name" value="HVO_A0114"/>
    <property type="match status" value="1"/>
</dbReference>
<dbReference type="SUPFAM" id="SSF46785">
    <property type="entry name" value="Winged helix' DNA-binding domain"/>
    <property type="match status" value="1"/>
</dbReference>
<dbReference type="InterPro" id="IPR036873">
    <property type="entry name" value="Rhodanese-like_dom_sf"/>
</dbReference>
<dbReference type="InterPro" id="IPR001845">
    <property type="entry name" value="HTH_ArsR_DNA-bd_dom"/>
</dbReference>
<dbReference type="SMART" id="SM00450">
    <property type="entry name" value="RHOD"/>
    <property type="match status" value="1"/>
</dbReference>
<dbReference type="PANTHER" id="PTHR43132:SF8">
    <property type="entry name" value="HTH-TYPE TRANSCRIPTIONAL REGULATOR KMTR"/>
    <property type="match status" value="1"/>
</dbReference>
<protein>
    <submittedName>
        <fullName evidence="6">ArsR/SmtB family transcription factor</fullName>
    </submittedName>
</protein>
<feature type="domain" description="Rhodanese" evidence="4">
    <location>
        <begin position="130"/>
        <end position="215"/>
    </location>
</feature>
<dbReference type="Gene3D" id="3.40.250.10">
    <property type="entry name" value="Rhodanese-like domain"/>
    <property type="match status" value="1"/>
</dbReference>
<evidence type="ECO:0000256" key="3">
    <source>
        <dbReference type="ARBA" id="ARBA00023163"/>
    </source>
</evidence>
<dbReference type="Pfam" id="PF00581">
    <property type="entry name" value="Rhodanese"/>
    <property type="match status" value="1"/>
</dbReference>
<gene>
    <name evidence="6" type="ORF">ACFSDA_12590</name>
</gene>
<dbReference type="EMBL" id="JBHUFL010000003">
    <property type="protein sequence ID" value="MFD1835904.1"/>
    <property type="molecule type" value="Genomic_DNA"/>
</dbReference>
<evidence type="ECO:0000256" key="1">
    <source>
        <dbReference type="ARBA" id="ARBA00023015"/>
    </source>
</evidence>
<dbReference type="SUPFAM" id="SSF52821">
    <property type="entry name" value="Rhodanese/Cell cycle control phosphatase"/>
    <property type="match status" value="1"/>
</dbReference>
<dbReference type="CDD" id="cd00158">
    <property type="entry name" value="RHOD"/>
    <property type="match status" value="1"/>
</dbReference>
<accession>A0ABW4PYK8</accession>
<evidence type="ECO:0000259" key="5">
    <source>
        <dbReference type="PROSITE" id="PS50987"/>
    </source>
</evidence>
<dbReference type="SMART" id="SM00418">
    <property type="entry name" value="HTH_ARSR"/>
    <property type="match status" value="1"/>
</dbReference>
<dbReference type="InterPro" id="IPR051011">
    <property type="entry name" value="Metal_resp_trans_reg"/>
</dbReference>
<keyword evidence="3" id="KW-0804">Transcription</keyword>
<evidence type="ECO:0000313" key="6">
    <source>
        <dbReference type="EMBL" id="MFD1835904.1"/>
    </source>
</evidence>
<dbReference type="Proteomes" id="UP001597280">
    <property type="component" value="Unassembled WGS sequence"/>
</dbReference>
<dbReference type="InterPro" id="IPR011991">
    <property type="entry name" value="ArsR-like_HTH"/>
</dbReference>
<evidence type="ECO:0000313" key="7">
    <source>
        <dbReference type="Proteomes" id="UP001597280"/>
    </source>
</evidence>
<dbReference type="RefSeq" id="WP_264449908.1">
    <property type="nucleotide sequence ID" value="NZ_BAAAIS010000003.1"/>
</dbReference>
<dbReference type="InterPro" id="IPR036390">
    <property type="entry name" value="WH_DNA-bd_sf"/>
</dbReference>
<reference evidence="7" key="1">
    <citation type="journal article" date="2019" name="Int. J. Syst. Evol. Microbiol.">
        <title>The Global Catalogue of Microorganisms (GCM) 10K type strain sequencing project: providing services to taxonomists for standard genome sequencing and annotation.</title>
        <authorList>
            <consortium name="The Broad Institute Genomics Platform"/>
            <consortium name="The Broad Institute Genome Sequencing Center for Infectious Disease"/>
            <person name="Wu L."/>
            <person name="Ma J."/>
        </authorList>
    </citation>
    <scope>NUCLEOTIDE SEQUENCE [LARGE SCALE GENOMIC DNA]</scope>
    <source>
        <strain evidence="7">JCM 11650</strain>
    </source>
</reference>
<dbReference type="CDD" id="cd00090">
    <property type="entry name" value="HTH_ARSR"/>
    <property type="match status" value="1"/>
</dbReference>
<sequence>MTPWNDEEPSKADVFTAFAEVLKAVSNPRRLELLELMAQGEHSVDALARMSGQGVTTTSAGLQSLRRAGLVATRREGAYIYYRLAGDDVAELYTAAKRVALERYPRMRRSLDEFRGLLDTEVPEMAPSTVTADMLVIDVRPRCEYDAGHFPGALSMPIDEFDRSSREIPEDAIVVLYCRGELCRLAREAAGALRARGIDARVLDEGVVEWRATKEVALDGA</sequence>
<keyword evidence="2" id="KW-0238">DNA-binding</keyword>
<feature type="domain" description="HTH arsR-type" evidence="5">
    <location>
        <begin position="10"/>
        <end position="104"/>
    </location>
</feature>
<organism evidence="6 7">
    <name type="scientific">Brachybacterium rhamnosum</name>
    <dbReference type="NCBI Taxonomy" id="173361"/>
    <lineage>
        <taxon>Bacteria</taxon>
        <taxon>Bacillati</taxon>
        <taxon>Actinomycetota</taxon>
        <taxon>Actinomycetes</taxon>
        <taxon>Micrococcales</taxon>
        <taxon>Dermabacteraceae</taxon>
        <taxon>Brachybacterium</taxon>
    </lineage>
</organism>
<keyword evidence="7" id="KW-1185">Reference proteome</keyword>
<comment type="caution">
    <text evidence="6">The sequence shown here is derived from an EMBL/GenBank/DDBJ whole genome shotgun (WGS) entry which is preliminary data.</text>
</comment>
<keyword evidence="1" id="KW-0805">Transcription regulation</keyword>
<dbReference type="PROSITE" id="PS50987">
    <property type="entry name" value="HTH_ARSR_2"/>
    <property type="match status" value="1"/>
</dbReference>
<dbReference type="Gene3D" id="1.10.10.10">
    <property type="entry name" value="Winged helix-like DNA-binding domain superfamily/Winged helix DNA-binding domain"/>
    <property type="match status" value="1"/>
</dbReference>
<dbReference type="PROSITE" id="PS50206">
    <property type="entry name" value="RHODANESE_3"/>
    <property type="match status" value="1"/>
</dbReference>
<evidence type="ECO:0000259" key="4">
    <source>
        <dbReference type="PROSITE" id="PS50206"/>
    </source>
</evidence>
<dbReference type="NCBIfam" id="NF033788">
    <property type="entry name" value="HTH_metalloreg"/>
    <property type="match status" value="1"/>
</dbReference>
<proteinExistence type="predicted"/>
<evidence type="ECO:0000256" key="2">
    <source>
        <dbReference type="ARBA" id="ARBA00023125"/>
    </source>
</evidence>
<dbReference type="PRINTS" id="PR00778">
    <property type="entry name" value="HTHARSR"/>
</dbReference>
<dbReference type="PANTHER" id="PTHR43132">
    <property type="entry name" value="ARSENICAL RESISTANCE OPERON REPRESSOR ARSR-RELATED"/>
    <property type="match status" value="1"/>
</dbReference>